<name>A0A1H9TPR2_9MICO</name>
<dbReference type="Pfam" id="PF04542">
    <property type="entry name" value="Sigma70_r2"/>
    <property type="match status" value="1"/>
</dbReference>
<dbReference type="GO" id="GO:0006352">
    <property type="term" value="P:DNA-templated transcription initiation"/>
    <property type="evidence" value="ECO:0007669"/>
    <property type="project" value="InterPro"/>
</dbReference>
<evidence type="ECO:0000256" key="2">
    <source>
        <dbReference type="ARBA" id="ARBA00023082"/>
    </source>
</evidence>
<dbReference type="NCBIfam" id="TIGR02937">
    <property type="entry name" value="sigma70-ECF"/>
    <property type="match status" value="1"/>
</dbReference>
<sequence>MPPNTTAVAPLTPHLAAAPGTPWNAGCPDAVEELLARMRGCQDRHLRAELEEAAVVQSLRLAEAVARRYVGRGMEYDDLLQVARLALVKAVRRYRPGAGSGFTAYAVPTIAGEVKRHFRDCGWTVRPPRRLQEFKARLAAQEERLLHELHREPTLADLAEALRATPAEVTEARLGAAAYSAYSLDTPTTVQGRPEVAGQAPDEYAALEMREALRGALATLSPRERQLIRLRFVDELTQAEVGRILGVSQMQVSRLLAGVLRQLRAQLLEDENAGRVPDEGRDRRSA</sequence>
<keyword evidence="8" id="KW-1185">Reference proteome</keyword>
<keyword evidence="2" id="KW-0731">Sigma factor</keyword>
<dbReference type="EMBL" id="FOHB01000002">
    <property type="protein sequence ID" value="SER98899.1"/>
    <property type="molecule type" value="Genomic_DNA"/>
</dbReference>
<dbReference type="SUPFAM" id="SSF88659">
    <property type="entry name" value="Sigma3 and sigma4 domains of RNA polymerase sigma factors"/>
    <property type="match status" value="2"/>
</dbReference>
<dbReference type="InterPro" id="IPR013325">
    <property type="entry name" value="RNA_pol_sigma_r2"/>
</dbReference>
<dbReference type="PANTHER" id="PTHR30385">
    <property type="entry name" value="SIGMA FACTOR F FLAGELLAR"/>
    <property type="match status" value="1"/>
</dbReference>
<evidence type="ECO:0000313" key="7">
    <source>
        <dbReference type="EMBL" id="SER98899.1"/>
    </source>
</evidence>
<dbReference type="AlphaFoldDB" id="A0A1H9TPR2"/>
<dbReference type="InterPro" id="IPR000943">
    <property type="entry name" value="RNA_pol_sigma70"/>
</dbReference>
<dbReference type="PANTHER" id="PTHR30385:SF4">
    <property type="entry name" value="RNA POLYMERASE SIGMA-E FACTOR"/>
    <property type="match status" value="1"/>
</dbReference>
<dbReference type="OrthoDB" id="9804285at2"/>
<dbReference type="InterPro" id="IPR007630">
    <property type="entry name" value="RNA_pol_sigma70_r4"/>
</dbReference>
<dbReference type="Gene3D" id="1.10.10.10">
    <property type="entry name" value="Winged helix-like DNA-binding domain superfamily/Winged helix DNA-binding domain"/>
    <property type="match status" value="2"/>
</dbReference>
<dbReference type="SUPFAM" id="SSF88946">
    <property type="entry name" value="Sigma2 domain of RNA polymerase sigma factors"/>
    <property type="match status" value="1"/>
</dbReference>
<keyword evidence="4" id="KW-0804">Transcription</keyword>
<evidence type="ECO:0000259" key="6">
    <source>
        <dbReference type="Pfam" id="PF04545"/>
    </source>
</evidence>
<gene>
    <name evidence="7" type="ORF">SAMN05216199_1697</name>
</gene>
<evidence type="ECO:0000259" key="5">
    <source>
        <dbReference type="Pfam" id="PF04542"/>
    </source>
</evidence>
<feature type="domain" description="RNA polymerase sigma-70 region 4" evidence="6">
    <location>
        <begin position="216"/>
        <end position="265"/>
    </location>
</feature>
<dbReference type="InterPro" id="IPR013324">
    <property type="entry name" value="RNA_pol_sigma_r3/r4-like"/>
</dbReference>
<evidence type="ECO:0000313" key="8">
    <source>
        <dbReference type="Proteomes" id="UP000199019"/>
    </source>
</evidence>
<protein>
    <submittedName>
        <fullName evidence="7">RNA polymerase sigma-B factor</fullName>
    </submittedName>
</protein>
<dbReference type="GO" id="GO:0016987">
    <property type="term" value="F:sigma factor activity"/>
    <property type="evidence" value="ECO:0007669"/>
    <property type="project" value="UniProtKB-KW"/>
</dbReference>
<feature type="domain" description="RNA polymerase sigma-70 region 2" evidence="5">
    <location>
        <begin position="57"/>
        <end position="123"/>
    </location>
</feature>
<reference evidence="8" key="1">
    <citation type="submission" date="2016-10" db="EMBL/GenBank/DDBJ databases">
        <authorList>
            <person name="Varghese N."/>
            <person name="Submissions S."/>
        </authorList>
    </citation>
    <scope>NUCLEOTIDE SEQUENCE [LARGE SCALE GENOMIC DNA]</scope>
    <source>
        <strain evidence="8">CGMCC 1.6963</strain>
    </source>
</reference>
<dbReference type="Gene3D" id="1.20.120.1810">
    <property type="match status" value="1"/>
</dbReference>
<keyword evidence="1" id="KW-0805">Transcription regulation</keyword>
<dbReference type="InterPro" id="IPR014284">
    <property type="entry name" value="RNA_pol_sigma-70_dom"/>
</dbReference>
<dbReference type="PRINTS" id="PR00046">
    <property type="entry name" value="SIGMA70FCT"/>
</dbReference>
<evidence type="ECO:0000256" key="4">
    <source>
        <dbReference type="ARBA" id="ARBA00023163"/>
    </source>
</evidence>
<dbReference type="InterPro" id="IPR007627">
    <property type="entry name" value="RNA_pol_sigma70_r2"/>
</dbReference>
<keyword evidence="3" id="KW-0238">DNA-binding</keyword>
<accession>A0A1H9TPR2</accession>
<dbReference type="InterPro" id="IPR036388">
    <property type="entry name" value="WH-like_DNA-bd_sf"/>
</dbReference>
<evidence type="ECO:0000256" key="3">
    <source>
        <dbReference type="ARBA" id="ARBA00023125"/>
    </source>
</evidence>
<dbReference type="Pfam" id="PF04545">
    <property type="entry name" value="Sigma70_r4"/>
    <property type="match status" value="1"/>
</dbReference>
<evidence type="ECO:0000256" key="1">
    <source>
        <dbReference type="ARBA" id="ARBA00023015"/>
    </source>
</evidence>
<dbReference type="STRING" id="587636.SAMN05216199_1697"/>
<proteinExistence type="predicted"/>
<dbReference type="GO" id="GO:0003677">
    <property type="term" value="F:DNA binding"/>
    <property type="evidence" value="ECO:0007669"/>
    <property type="project" value="UniProtKB-KW"/>
</dbReference>
<dbReference type="Proteomes" id="UP000199019">
    <property type="component" value="Unassembled WGS sequence"/>
</dbReference>
<dbReference type="CDD" id="cd06171">
    <property type="entry name" value="Sigma70_r4"/>
    <property type="match status" value="1"/>
</dbReference>
<organism evidence="7 8">
    <name type="scientific">Pedococcus cremeus</name>
    <dbReference type="NCBI Taxonomy" id="587636"/>
    <lineage>
        <taxon>Bacteria</taxon>
        <taxon>Bacillati</taxon>
        <taxon>Actinomycetota</taxon>
        <taxon>Actinomycetes</taxon>
        <taxon>Micrococcales</taxon>
        <taxon>Intrasporangiaceae</taxon>
        <taxon>Pedococcus</taxon>
    </lineage>
</organism>
<dbReference type="RefSeq" id="WP_091757126.1">
    <property type="nucleotide sequence ID" value="NZ_FOHB01000002.1"/>
</dbReference>